<evidence type="ECO:0000256" key="1">
    <source>
        <dbReference type="ARBA" id="ARBA00022801"/>
    </source>
</evidence>
<dbReference type="Proteomes" id="UP000016540">
    <property type="component" value="Unassembled WGS sequence"/>
</dbReference>
<keyword evidence="1 2" id="KW-0378">Hydrolase</keyword>
<organism evidence="3 4">
    <name type="scientific">Marinobacter lipolyticus SM19</name>
    <dbReference type="NCBI Taxonomy" id="1318628"/>
    <lineage>
        <taxon>Bacteria</taxon>
        <taxon>Pseudomonadati</taxon>
        <taxon>Pseudomonadota</taxon>
        <taxon>Gammaproteobacteria</taxon>
        <taxon>Pseudomonadales</taxon>
        <taxon>Marinobacteraceae</taxon>
        <taxon>Marinobacter</taxon>
    </lineage>
</organism>
<accession>R8AZ62</accession>
<dbReference type="EC" id="3.1.4.58" evidence="2"/>
<sequence>MHRLFFGLDLPADIKQRLLGVYAPIYGAKWQSLEQLHITLLFLGKVEPDRISALCDAARDLPVEAFELDVSGLGCFGQARSPRNLWAGVQPPDPVAALHWALRSRMAGLGFAPERRSFRPHVTLARFKKQRGSVEGLLDDHGESVFGHFAVSDVVLFESNQGRGGSVYTVIERFPLPDPH</sequence>
<dbReference type="eggNOG" id="COG1514">
    <property type="taxonomic scope" value="Bacteria"/>
</dbReference>
<dbReference type="Pfam" id="PF13563">
    <property type="entry name" value="2_5_RNA_ligase2"/>
    <property type="match status" value="1"/>
</dbReference>
<dbReference type="SUPFAM" id="SSF55144">
    <property type="entry name" value="LigT-like"/>
    <property type="match status" value="1"/>
</dbReference>
<comment type="caution">
    <text evidence="3">The sequence shown here is derived from an EMBL/GenBank/DDBJ whole genome shotgun (WGS) entry which is preliminary data.</text>
</comment>
<keyword evidence="3" id="KW-0436">Ligase</keyword>
<feature type="short sequence motif" description="HXTX 1" evidence="2">
    <location>
        <begin position="37"/>
        <end position="40"/>
    </location>
</feature>
<dbReference type="EMBL" id="ASAD01000014">
    <property type="protein sequence ID" value="EON91625.1"/>
    <property type="molecule type" value="Genomic_DNA"/>
</dbReference>
<feature type="short sequence motif" description="HXTX 2" evidence="2">
    <location>
        <begin position="121"/>
        <end position="124"/>
    </location>
</feature>
<dbReference type="HAMAP" id="MF_01940">
    <property type="entry name" value="RNA_CPDase"/>
    <property type="match status" value="1"/>
</dbReference>
<dbReference type="RefSeq" id="WP_012138688.1">
    <property type="nucleotide sequence ID" value="NZ_KE007326.1"/>
</dbReference>
<dbReference type="InterPro" id="IPR009097">
    <property type="entry name" value="Cyclic_Pdiesterase"/>
</dbReference>
<protein>
    <recommendedName>
        <fullName evidence="2">RNA 2',3'-cyclic phosphodiesterase</fullName>
        <shortName evidence="2">RNA 2',3'-CPDase</shortName>
        <ecNumber evidence="2">3.1.4.58</ecNumber>
    </recommendedName>
</protein>
<evidence type="ECO:0000313" key="3">
    <source>
        <dbReference type="EMBL" id="EON91625.1"/>
    </source>
</evidence>
<comment type="function">
    <text evidence="2">Hydrolyzes RNA 2',3'-cyclic phosphodiester to an RNA 2'-phosphomonoester.</text>
</comment>
<comment type="similarity">
    <text evidence="2">Belongs to the 2H phosphoesterase superfamily. ThpR family.</text>
</comment>
<dbReference type="PANTHER" id="PTHR35561">
    <property type="entry name" value="RNA 2',3'-CYCLIC PHOSPHODIESTERASE"/>
    <property type="match status" value="1"/>
</dbReference>
<gene>
    <name evidence="3" type="ORF">MARLIPOL_12974</name>
</gene>
<comment type="catalytic activity">
    <reaction evidence="2">
        <text>a 3'-end 2',3'-cyclophospho-ribonucleotide-RNA + H2O = a 3'-end 2'-phospho-ribonucleotide-RNA + H(+)</text>
        <dbReference type="Rhea" id="RHEA:11828"/>
        <dbReference type="Rhea" id="RHEA-COMP:10464"/>
        <dbReference type="Rhea" id="RHEA-COMP:17353"/>
        <dbReference type="ChEBI" id="CHEBI:15377"/>
        <dbReference type="ChEBI" id="CHEBI:15378"/>
        <dbReference type="ChEBI" id="CHEBI:83064"/>
        <dbReference type="ChEBI" id="CHEBI:173113"/>
        <dbReference type="EC" id="3.1.4.58"/>
    </reaction>
</comment>
<evidence type="ECO:0000256" key="2">
    <source>
        <dbReference type="HAMAP-Rule" id="MF_01940"/>
    </source>
</evidence>
<reference evidence="3 4" key="1">
    <citation type="journal article" date="2013" name="Genome Announc.">
        <title>Draft Genome Sequence of the Moderately Halophilic Bacterium Marinobacter lipolyticus Strain SM19.</title>
        <authorList>
            <person name="Papke R.T."/>
            <person name="de la Haba R.R."/>
            <person name="Infante-Dominguez C."/>
            <person name="Perez D."/>
            <person name="Sanchez-Porro C."/>
            <person name="Lapierre P."/>
            <person name="Ventosa A."/>
        </authorList>
    </citation>
    <scope>NUCLEOTIDE SEQUENCE [LARGE SCALE GENOMIC DNA]</scope>
    <source>
        <strain evidence="3 4">SM19</strain>
    </source>
</reference>
<dbReference type="PANTHER" id="PTHR35561:SF1">
    <property type="entry name" value="RNA 2',3'-CYCLIC PHOSPHODIESTERASE"/>
    <property type="match status" value="1"/>
</dbReference>
<dbReference type="GO" id="GO:0016874">
    <property type="term" value="F:ligase activity"/>
    <property type="evidence" value="ECO:0007669"/>
    <property type="project" value="UniProtKB-KW"/>
</dbReference>
<name>R8AZ62_9GAMM</name>
<dbReference type="NCBIfam" id="TIGR02258">
    <property type="entry name" value="2_5_ligase"/>
    <property type="match status" value="1"/>
</dbReference>
<dbReference type="OrthoDB" id="7061261at2"/>
<dbReference type="HOGENOM" id="CLU_081251_0_1_6"/>
<dbReference type="GO" id="GO:0008664">
    <property type="term" value="F:RNA 2',3'-cyclic 3'-phosphodiesterase activity"/>
    <property type="evidence" value="ECO:0007669"/>
    <property type="project" value="UniProtKB-EC"/>
</dbReference>
<dbReference type="STRING" id="1318628.MARLIPOL_12974"/>
<feature type="active site" description="Proton acceptor" evidence="2">
    <location>
        <position position="121"/>
    </location>
</feature>
<proteinExistence type="inferred from homology"/>
<dbReference type="GO" id="GO:0004113">
    <property type="term" value="F:2',3'-cyclic-nucleotide 3'-phosphodiesterase activity"/>
    <property type="evidence" value="ECO:0007669"/>
    <property type="project" value="InterPro"/>
</dbReference>
<keyword evidence="4" id="KW-1185">Reference proteome</keyword>
<feature type="active site" description="Proton donor" evidence="2">
    <location>
        <position position="37"/>
    </location>
</feature>
<dbReference type="AlphaFoldDB" id="R8AZ62"/>
<dbReference type="PATRIC" id="fig|1318628.3.peg.2592"/>
<dbReference type="Gene3D" id="3.90.1140.10">
    <property type="entry name" value="Cyclic phosphodiesterase"/>
    <property type="match status" value="1"/>
</dbReference>
<evidence type="ECO:0000313" key="4">
    <source>
        <dbReference type="Proteomes" id="UP000016540"/>
    </source>
</evidence>
<dbReference type="InterPro" id="IPR004175">
    <property type="entry name" value="RNA_CPDase"/>
</dbReference>